<proteinExistence type="inferred from homology"/>
<name>A0A2N3HV23_9BACT</name>
<feature type="coiled-coil region" evidence="2">
    <location>
        <begin position="98"/>
        <end position="125"/>
    </location>
</feature>
<evidence type="ECO:0000259" key="6">
    <source>
        <dbReference type="Pfam" id="PF25917"/>
    </source>
</evidence>
<dbReference type="InterPro" id="IPR058624">
    <property type="entry name" value="MdtA-like_HH"/>
</dbReference>
<protein>
    <submittedName>
        <fullName evidence="8">Uncharacterized protein</fullName>
    </submittedName>
</protein>
<feature type="compositionally biased region" description="Gly residues" evidence="3">
    <location>
        <begin position="427"/>
        <end position="436"/>
    </location>
</feature>
<dbReference type="InterPro" id="IPR058625">
    <property type="entry name" value="MdtA-like_BSH"/>
</dbReference>
<keyword evidence="4" id="KW-0812">Transmembrane</keyword>
<feature type="compositionally biased region" description="Polar residues" evidence="3">
    <location>
        <begin position="401"/>
        <end position="411"/>
    </location>
</feature>
<evidence type="ECO:0000256" key="3">
    <source>
        <dbReference type="SAM" id="MobiDB-lite"/>
    </source>
</evidence>
<evidence type="ECO:0000313" key="9">
    <source>
        <dbReference type="Proteomes" id="UP000233535"/>
    </source>
</evidence>
<dbReference type="Gene3D" id="2.40.50.100">
    <property type="match status" value="1"/>
</dbReference>
<dbReference type="Pfam" id="PF25876">
    <property type="entry name" value="HH_MFP_RND"/>
    <property type="match status" value="1"/>
</dbReference>
<dbReference type="Pfam" id="PF25990">
    <property type="entry name" value="Beta-barrel_YknX"/>
    <property type="match status" value="1"/>
</dbReference>
<evidence type="ECO:0000313" key="8">
    <source>
        <dbReference type="EMBL" id="PKQ61888.1"/>
    </source>
</evidence>
<feature type="region of interest" description="Disordered" evidence="3">
    <location>
        <begin position="326"/>
        <end position="352"/>
    </location>
</feature>
<dbReference type="EMBL" id="MVDD01000011">
    <property type="protein sequence ID" value="PKQ61888.1"/>
    <property type="molecule type" value="Genomic_DNA"/>
</dbReference>
<feature type="domain" description="Multidrug resistance protein MdtA-like barrel-sandwich hybrid" evidence="6">
    <location>
        <begin position="64"/>
        <end position="202"/>
    </location>
</feature>
<dbReference type="Gene3D" id="2.40.420.20">
    <property type="match status" value="1"/>
</dbReference>
<evidence type="ECO:0000259" key="5">
    <source>
        <dbReference type="Pfam" id="PF25876"/>
    </source>
</evidence>
<keyword evidence="4" id="KW-0472">Membrane</keyword>
<evidence type="ECO:0000259" key="7">
    <source>
        <dbReference type="Pfam" id="PF25990"/>
    </source>
</evidence>
<gene>
    <name evidence="8" type="ORF">BZG02_14535</name>
</gene>
<keyword evidence="9" id="KW-1185">Reference proteome</keyword>
<dbReference type="GO" id="GO:1990281">
    <property type="term" value="C:efflux pump complex"/>
    <property type="evidence" value="ECO:0007669"/>
    <property type="project" value="TreeGrafter"/>
</dbReference>
<dbReference type="Proteomes" id="UP000233535">
    <property type="component" value="Unassembled WGS sequence"/>
</dbReference>
<dbReference type="InterPro" id="IPR058636">
    <property type="entry name" value="Beta-barrel_YknX"/>
</dbReference>
<dbReference type="Pfam" id="PF25917">
    <property type="entry name" value="BSH_RND"/>
    <property type="match status" value="1"/>
</dbReference>
<comment type="similarity">
    <text evidence="1">Belongs to the membrane fusion protein (MFP) (TC 8.A.1) family.</text>
</comment>
<dbReference type="Gene3D" id="1.10.287.470">
    <property type="entry name" value="Helix hairpin bin"/>
    <property type="match status" value="1"/>
</dbReference>
<feature type="domain" description="Multidrug resistance protein MdtA-like alpha-helical hairpin" evidence="5">
    <location>
        <begin position="105"/>
        <end position="174"/>
    </location>
</feature>
<evidence type="ECO:0000256" key="4">
    <source>
        <dbReference type="SAM" id="Phobius"/>
    </source>
</evidence>
<dbReference type="RefSeq" id="WP_180335737.1">
    <property type="nucleotide sequence ID" value="NZ_MVDD01000011.1"/>
</dbReference>
<evidence type="ECO:0000256" key="2">
    <source>
        <dbReference type="SAM" id="Coils"/>
    </source>
</evidence>
<keyword evidence="4" id="KW-1133">Transmembrane helix</keyword>
<dbReference type="SUPFAM" id="SSF111369">
    <property type="entry name" value="HlyD-like secretion proteins"/>
    <property type="match status" value="1"/>
</dbReference>
<accession>A0A2N3HV23</accession>
<feature type="region of interest" description="Disordered" evidence="3">
    <location>
        <begin position="401"/>
        <end position="436"/>
    </location>
</feature>
<feature type="domain" description="YknX-like beta-barrel" evidence="7">
    <location>
        <begin position="214"/>
        <end position="287"/>
    </location>
</feature>
<comment type="caution">
    <text evidence="8">The sequence shown here is derived from an EMBL/GenBank/DDBJ whole genome shotgun (WGS) entry which is preliminary data.</text>
</comment>
<keyword evidence="2" id="KW-0175">Coiled coil</keyword>
<feature type="compositionally biased region" description="Polar residues" evidence="3">
    <location>
        <begin position="327"/>
        <end position="339"/>
    </location>
</feature>
<reference evidence="8 9" key="1">
    <citation type="journal article" date="2017" name="Front. Microbiol.">
        <title>Labilibaculum manganireducens gen. nov., sp. nov. and Labilibaculum filiforme sp. nov., Novel Bacteroidetes Isolated from Subsurface Sediments of the Baltic Sea.</title>
        <authorList>
            <person name="Vandieken V."/>
            <person name="Marshall I.P."/>
            <person name="Niemann H."/>
            <person name="Engelen B."/>
            <person name="Cypionka H."/>
        </authorList>
    </citation>
    <scope>NUCLEOTIDE SEQUENCE [LARGE SCALE GENOMIC DNA]</scope>
    <source>
        <strain evidence="8 9">59.16B</strain>
    </source>
</reference>
<organism evidence="8 9">
    <name type="scientific">Labilibaculum filiforme</name>
    <dbReference type="NCBI Taxonomy" id="1940526"/>
    <lineage>
        <taxon>Bacteria</taxon>
        <taxon>Pseudomonadati</taxon>
        <taxon>Bacteroidota</taxon>
        <taxon>Bacteroidia</taxon>
        <taxon>Marinilabiliales</taxon>
        <taxon>Marinifilaceae</taxon>
        <taxon>Labilibaculum</taxon>
    </lineage>
</organism>
<sequence length="436" mass="48131">MKKINFPRKKLVLSAIGILLITVISITYISWIENEHKFVIETELVKKGSLSNTITATGTLEATNTVVVGTQVSGVIEKLYVDFNSVVKKGQLIAELDKYTLQSSLENAQADLDNAQAEYEYQNSNHLRMKVLYDKELLAKSDYDLVVYNLKKSKASVKSAKANLDRSARNLSYATIYSPIDGIVLNRAVEAGQTVAASMNTPELFTITNDLKEMQVEANIDEADIGMIKENQRVEFTVDAFPDLNFTGKVSEIRLQPNEASNVITYIVIISVSNPDLKLKPGMTASITTFVEEANDVLLIAGKATRFTPNQQLLEEYKRSLLKEVQNAPSDDSNTINNDNRPKPPRGNMPELDDAHKMVWVKNGEEIHPLVVEIGINDGSNMEVISGLKEGDILVTSLTLTNDSEESTLPQKNEDQKSPFIQEGPKGKNGAGGPPR</sequence>
<dbReference type="InterPro" id="IPR006143">
    <property type="entry name" value="RND_pump_MFP"/>
</dbReference>
<dbReference type="GO" id="GO:0015562">
    <property type="term" value="F:efflux transmembrane transporter activity"/>
    <property type="evidence" value="ECO:0007669"/>
    <property type="project" value="TreeGrafter"/>
</dbReference>
<dbReference type="AlphaFoldDB" id="A0A2N3HV23"/>
<dbReference type="NCBIfam" id="TIGR01730">
    <property type="entry name" value="RND_mfp"/>
    <property type="match status" value="1"/>
</dbReference>
<dbReference type="Gene3D" id="2.40.30.170">
    <property type="match status" value="1"/>
</dbReference>
<feature type="transmembrane region" description="Helical" evidence="4">
    <location>
        <begin position="12"/>
        <end position="31"/>
    </location>
</feature>
<dbReference type="PANTHER" id="PTHR30469">
    <property type="entry name" value="MULTIDRUG RESISTANCE PROTEIN MDTA"/>
    <property type="match status" value="1"/>
</dbReference>
<dbReference type="PANTHER" id="PTHR30469:SF33">
    <property type="entry name" value="SLR1207 PROTEIN"/>
    <property type="match status" value="1"/>
</dbReference>
<evidence type="ECO:0000256" key="1">
    <source>
        <dbReference type="ARBA" id="ARBA00009477"/>
    </source>
</evidence>